<dbReference type="InterPro" id="IPR003462">
    <property type="entry name" value="ODC_Mu_crystall"/>
</dbReference>
<keyword evidence="3" id="KW-1185">Reference proteome</keyword>
<dbReference type="FunFam" id="3.40.50.720:FF:000311">
    <property type="entry name" value="Ornithine cyclodeaminase"/>
    <property type="match status" value="1"/>
</dbReference>
<dbReference type="SUPFAM" id="SSF51735">
    <property type="entry name" value="NAD(P)-binding Rossmann-fold domains"/>
    <property type="match status" value="1"/>
</dbReference>
<sequence length="324" mass="35367">MLMVDAERVHELLDFPGLIDALEKAHMGGMPKQSDRLIYQEPNPTGQPDIFIILPAWEPGEGILAKMVTSFPNNKERHGLPTVNSIYAFINGETGVIESLIDGEAVIFRKTSSDSALGSKMLSRPDAKSFLMVGAGGLAPYLIEAHLSARPGIETVRIWNRTTANAEALVDKLATKGIQAEIVDDLDDAISEADIVSSATMASEPHIKGKLLKPGAHLDLVGSFTPQMREADDDVLTRAKVFVDHRQTTTRSGEFLGPFERGVITIDDVRGDLFELCQNKAEGRTSDSDITMMKNGGGSHIDYYVAKYLMDRHHGRPFSTTSST</sequence>
<dbReference type="EMBL" id="FNCS01000018">
    <property type="protein sequence ID" value="SDH04686.1"/>
    <property type="molecule type" value="Genomic_DNA"/>
</dbReference>
<dbReference type="PANTHER" id="PTHR13812">
    <property type="entry name" value="KETIMINE REDUCTASE MU-CRYSTALLIN"/>
    <property type="match status" value="1"/>
</dbReference>
<dbReference type="GO" id="GO:0005737">
    <property type="term" value="C:cytoplasm"/>
    <property type="evidence" value="ECO:0007669"/>
    <property type="project" value="TreeGrafter"/>
</dbReference>
<evidence type="ECO:0000313" key="3">
    <source>
        <dbReference type="Proteomes" id="UP000199495"/>
    </source>
</evidence>
<dbReference type="AlphaFoldDB" id="A0A1G7Z844"/>
<evidence type="ECO:0000313" key="2">
    <source>
        <dbReference type="EMBL" id="SDH04686.1"/>
    </source>
</evidence>
<dbReference type="GO" id="GO:0019752">
    <property type="term" value="P:carboxylic acid metabolic process"/>
    <property type="evidence" value="ECO:0007669"/>
    <property type="project" value="UniProtKB-ARBA"/>
</dbReference>
<dbReference type="Pfam" id="PF02423">
    <property type="entry name" value="OCD_Mu_crystall"/>
    <property type="match status" value="1"/>
</dbReference>
<dbReference type="InterPro" id="IPR036291">
    <property type="entry name" value="NAD(P)-bd_dom_sf"/>
</dbReference>
<dbReference type="InterPro" id="IPR023401">
    <property type="entry name" value="ODC_N"/>
</dbReference>
<gene>
    <name evidence="2" type="ORF">SAMN04487974_11816</name>
</gene>
<name>A0A1G7Z844_9HYPH</name>
<dbReference type="OrthoDB" id="9809203at2"/>
<dbReference type="Proteomes" id="UP000199495">
    <property type="component" value="Unassembled WGS sequence"/>
</dbReference>
<dbReference type="Gene3D" id="3.30.1780.10">
    <property type="entry name" value="ornithine cyclodeaminase, domain 1"/>
    <property type="match status" value="1"/>
</dbReference>
<reference evidence="2 3" key="1">
    <citation type="submission" date="2016-10" db="EMBL/GenBank/DDBJ databases">
        <authorList>
            <person name="de Groot N.N."/>
        </authorList>
    </citation>
    <scope>NUCLEOTIDE SEQUENCE [LARGE SCALE GENOMIC DNA]</scope>
    <source>
        <strain evidence="2 3">CGMCC 1.10267</strain>
    </source>
</reference>
<accession>A0A1G7Z844</accession>
<protein>
    <submittedName>
        <fullName evidence="2">Ornithine cyclodeaminase</fullName>
    </submittedName>
</protein>
<dbReference type="Gene3D" id="3.40.50.720">
    <property type="entry name" value="NAD(P)-binding Rossmann-like Domain"/>
    <property type="match status" value="1"/>
</dbReference>
<proteinExistence type="inferred from homology"/>
<dbReference type="PANTHER" id="PTHR13812:SF19">
    <property type="entry name" value="KETIMINE REDUCTASE MU-CRYSTALLIN"/>
    <property type="match status" value="1"/>
</dbReference>
<organism evidence="2 3">
    <name type="scientific">Pelagibacterium luteolum</name>
    <dbReference type="NCBI Taxonomy" id="440168"/>
    <lineage>
        <taxon>Bacteria</taxon>
        <taxon>Pseudomonadati</taxon>
        <taxon>Pseudomonadota</taxon>
        <taxon>Alphaproteobacteria</taxon>
        <taxon>Hyphomicrobiales</taxon>
        <taxon>Devosiaceae</taxon>
        <taxon>Pelagibacterium</taxon>
    </lineage>
</organism>
<comment type="similarity">
    <text evidence="1">Belongs to the ornithine cyclodeaminase/mu-crystallin family.</text>
</comment>
<evidence type="ECO:0000256" key="1">
    <source>
        <dbReference type="ARBA" id="ARBA00008903"/>
    </source>
</evidence>
<dbReference type="STRING" id="440168.SAMN04487974_11816"/>
<dbReference type="RefSeq" id="WP_090598547.1">
    <property type="nucleotide sequence ID" value="NZ_FNCS01000018.1"/>
</dbReference>
<dbReference type="PIRSF" id="PIRSF001439">
    <property type="entry name" value="CryM"/>
    <property type="match status" value="1"/>
</dbReference>
<dbReference type="GO" id="GO:0016491">
    <property type="term" value="F:oxidoreductase activity"/>
    <property type="evidence" value="ECO:0007669"/>
    <property type="project" value="UniProtKB-ARBA"/>
</dbReference>